<dbReference type="Proteomes" id="UP000054485">
    <property type="component" value="Unassembled WGS sequence"/>
</dbReference>
<dbReference type="EMBL" id="KN835172">
    <property type="protein sequence ID" value="KIK45451.1"/>
    <property type="molecule type" value="Genomic_DNA"/>
</dbReference>
<keyword evidence="1" id="KW-0732">Signal</keyword>
<sequence length="66" mass="7448">MVTVRIILQTLIMIHTSVGGLTQSPEHVVSNKQLEVVYTSSSVSSRQLPQQSQQWRSIFLVPLTRL</sequence>
<name>A0A0D0AUX8_9AGAM</name>
<evidence type="ECO:0000256" key="1">
    <source>
        <dbReference type="SAM" id="SignalP"/>
    </source>
</evidence>
<gene>
    <name evidence="2" type="ORF">CY34DRAFT_801522</name>
</gene>
<evidence type="ECO:0000313" key="2">
    <source>
        <dbReference type="EMBL" id="KIK45451.1"/>
    </source>
</evidence>
<evidence type="ECO:0000313" key="3">
    <source>
        <dbReference type="Proteomes" id="UP000054485"/>
    </source>
</evidence>
<organism evidence="2 3">
    <name type="scientific">Suillus luteus UH-Slu-Lm8-n1</name>
    <dbReference type="NCBI Taxonomy" id="930992"/>
    <lineage>
        <taxon>Eukaryota</taxon>
        <taxon>Fungi</taxon>
        <taxon>Dikarya</taxon>
        <taxon>Basidiomycota</taxon>
        <taxon>Agaricomycotina</taxon>
        <taxon>Agaricomycetes</taxon>
        <taxon>Agaricomycetidae</taxon>
        <taxon>Boletales</taxon>
        <taxon>Suillineae</taxon>
        <taxon>Suillaceae</taxon>
        <taxon>Suillus</taxon>
    </lineage>
</organism>
<feature type="chain" id="PRO_5002207712" description="Secreted protein" evidence="1">
    <location>
        <begin position="20"/>
        <end position="66"/>
    </location>
</feature>
<dbReference type="AlphaFoldDB" id="A0A0D0AUX8"/>
<proteinExistence type="predicted"/>
<feature type="signal peptide" evidence="1">
    <location>
        <begin position="1"/>
        <end position="19"/>
    </location>
</feature>
<evidence type="ECO:0008006" key="4">
    <source>
        <dbReference type="Google" id="ProtNLM"/>
    </source>
</evidence>
<reference evidence="3" key="2">
    <citation type="submission" date="2015-01" db="EMBL/GenBank/DDBJ databases">
        <title>Evolutionary Origins and Diversification of the Mycorrhizal Mutualists.</title>
        <authorList>
            <consortium name="DOE Joint Genome Institute"/>
            <consortium name="Mycorrhizal Genomics Consortium"/>
            <person name="Kohler A."/>
            <person name="Kuo A."/>
            <person name="Nagy L.G."/>
            <person name="Floudas D."/>
            <person name="Copeland A."/>
            <person name="Barry K.W."/>
            <person name="Cichocki N."/>
            <person name="Veneault-Fourrey C."/>
            <person name="LaButti K."/>
            <person name="Lindquist E.A."/>
            <person name="Lipzen A."/>
            <person name="Lundell T."/>
            <person name="Morin E."/>
            <person name="Murat C."/>
            <person name="Riley R."/>
            <person name="Ohm R."/>
            <person name="Sun H."/>
            <person name="Tunlid A."/>
            <person name="Henrissat B."/>
            <person name="Grigoriev I.V."/>
            <person name="Hibbett D.S."/>
            <person name="Martin F."/>
        </authorList>
    </citation>
    <scope>NUCLEOTIDE SEQUENCE [LARGE SCALE GENOMIC DNA]</scope>
    <source>
        <strain evidence="3">UH-Slu-Lm8-n1</strain>
    </source>
</reference>
<dbReference type="InParanoid" id="A0A0D0AUX8"/>
<keyword evidence="3" id="KW-1185">Reference proteome</keyword>
<protein>
    <recommendedName>
        <fullName evidence="4">Secreted protein</fullName>
    </recommendedName>
</protein>
<reference evidence="2 3" key="1">
    <citation type="submission" date="2014-04" db="EMBL/GenBank/DDBJ databases">
        <authorList>
            <consortium name="DOE Joint Genome Institute"/>
            <person name="Kuo A."/>
            <person name="Ruytinx J."/>
            <person name="Rineau F."/>
            <person name="Colpaert J."/>
            <person name="Kohler A."/>
            <person name="Nagy L.G."/>
            <person name="Floudas D."/>
            <person name="Copeland A."/>
            <person name="Barry K.W."/>
            <person name="Cichocki N."/>
            <person name="Veneault-Fourrey C."/>
            <person name="LaButti K."/>
            <person name="Lindquist E.A."/>
            <person name="Lipzen A."/>
            <person name="Lundell T."/>
            <person name="Morin E."/>
            <person name="Murat C."/>
            <person name="Sun H."/>
            <person name="Tunlid A."/>
            <person name="Henrissat B."/>
            <person name="Grigoriev I.V."/>
            <person name="Hibbett D.S."/>
            <person name="Martin F."/>
            <person name="Nordberg H.P."/>
            <person name="Cantor M.N."/>
            <person name="Hua S.X."/>
        </authorList>
    </citation>
    <scope>NUCLEOTIDE SEQUENCE [LARGE SCALE GENOMIC DNA]</scope>
    <source>
        <strain evidence="2 3">UH-Slu-Lm8-n1</strain>
    </source>
</reference>
<accession>A0A0D0AUX8</accession>
<dbReference type="HOGENOM" id="CLU_2832892_0_0_1"/>